<dbReference type="SMART" id="SM00490">
    <property type="entry name" value="HELICc"/>
    <property type="match status" value="1"/>
</dbReference>
<dbReference type="SUPFAM" id="SSF52540">
    <property type="entry name" value="P-loop containing nucleoside triphosphate hydrolases"/>
    <property type="match status" value="1"/>
</dbReference>
<evidence type="ECO:0000313" key="5">
    <source>
        <dbReference type="Proteomes" id="UP001642484"/>
    </source>
</evidence>
<dbReference type="Proteomes" id="UP001642484">
    <property type="component" value="Unassembled WGS sequence"/>
</dbReference>
<feature type="region of interest" description="Disordered" evidence="1">
    <location>
        <begin position="133"/>
        <end position="176"/>
    </location>
</feature>
<dbReference type="InterPro" id="IPR006935">
    <property type="entry name" value="Helicase/UvrB_N"/>
</dbReference>
<dbReference type="Pfam" id="PF00271">
    <property type="entry name" value="Helicase_C"/>
    <property type="match status" value="1"/>
</dbReference>
<proteinExistence type="predicted"/>
<evidence type="ECO:0000313" key="4">
    <source>
        <dbReference type="EMBL" id="CAK9078307.1"/>
    </source>
</evidence>
<accession>A0ABP0PRU0</accession>
<evidence type="ECO:0000256" key="1">
    <source>
        <dbReference type="SAM" id="MobiDB-lite"/>
    </source>
</evidence>
<organism evidence="4 5">
    <name type="scientific">Durusdinium trenchii</name>
    <dbReference type="NCBI Taxonomy" id="1381693"/>
    <lineage>
        <taxon>Eukaryota</taxon>
        <taxon>Sar</taxon>
        <taxon>Alveolata</taxon>
        <taxon>Dinophyceae</taxon>
        <taxon>Suessiales</taxon>
        <taxon>Symbiodiniaceae</taxon>
        <taxon>Durusdinium</taxon>
    </lineage>
</organism>
<name>A0ABP0PRU0_9DINO</name>
<reference evidence="4 5" key="1">
    <citation type="submission" date="2024-02" db="EMBL/GenBank/DDBJ databases">
        <authorList>
            <person name="Chen Y."/>
            <person name="Shah S."/>
            <person name="Dougan E. K."/>
            <person name="Thang M."/>
            <person name="Chan C."/>
        </authorList>
    </citation>
    <scope>NUCLEOTIDE SEQUENCE [LARGE SCALE GENOMIC DNA]</scope>
</reference>
<dbReference type="EMBL" id="CAXAMN010023539">
    <property type="protein sequence ID" value="CAK9078307.1"/>
    <property type="molecule type" value="Genomic_DNA"/>
</dbReference>
<evidence type="ECO:0000259" key="3">
    <source>
        <dbReference type="PROSITE" id="PS51194"/>
    </source>
</evidence>
<keyword evidence="5" id="KW-1185">Reference proteome</keyword>
<dbReference type="PANTHER" id="PTHR33418">
    <property type="entry name" value="HELICASE-ASSOCIATED"/>
    <property type="match status" value="1"/>
</dbReference>
<dbReference type="PROSITE" id="PS51194">
    <property type="entry name" value="HELICASE_CTER"/>
    <property type="match status" value="1"/>
</dbReference>
<dbReference type="PROSITE" id="PS51192">
    <property type="entry name" value="HELICASE_ATP_BIND_1"/>
    <property type="match status" value="1"/>
</dbReference>
<evidence type="ECO:0000259" key="2">
    <source>
        <dbReference type="PROSITE" id="PS51192"/>
    </source>
</evidence>
<gene>
    <name evidence="4" type="ORF">CCMP2556_LOCUS38591</name>
</gene>
<sequence length="1070" mass="120007">MKALRAKTGNELIHLHAVQAGVPDFSEAIVKASTYLPASMVATGCKYEKTRLLVFKPDNYENFRAMEFVDLSEEDLDYWNNDLHHGDLTLHSNLERVVPHNLGPQRLRTKALSTLPSTDTMFFPFGTYKLARSPAGTPQRCQSLNKTRSVGDLRQAAQAQSSAGKGSRSPGPTPLVTEDMIDSFAERSPKRQLLRRTSIALLLLLSALQRRHGGPWPSSLAAPVTDAELLSTAEQRHVQRVVWRKSMAAIAEGKMRPGKELESLELISALDLGTIPWSHVPRRLKDRLALPLGDRGIDSLALNLTVAVQAKDYTNGLVPLNRLATFFFLSKASPLKRFVQQLVVATTAGTRLPEDWLRWSGAQHRKYRAEELEKWRRKALKQKPPEEPSRSLKIKCERWPHQIECLKRCRAFLDDKTKRDFFVQIATGGGKSLVMTDLLADLGDGKRACVIVPKLDLMEQFAQILEKRLPDRQVSRVGTGFPANLSAEVFLCVRNSAWQLENLTLDLLLLDEAHHYEPLSGNPDSPAEDANLTGGIHARRVLSLHTPKRIYFSATLRNEPDFDFGLRATIEAGVIEDYTVMVPVLTEGDPRPSLVELIKDMPLARKILAFCNTVHEALEFTALLSHAGIAVAHYNAHTAASERQEILNSFQRREASGGIRVLVTVDVLSEGVDLPAADTCLFVAPRRGIRLQQCVGRVLRKHPNKVDALVIAPPMVQCANSTMLEDAELSRLLSDLASADPVFQESLQGTAGTPNGRVDVLAASDMQPMQVQGMLEAAAEILRVHVFPKVLAGCDQQWRWQQGVQELRAFKDAHGHARVPSRHVAASGFKLGHWANTQRKAKSTRNLTEKQVKLLEELGFVWSLLDWKRRREHALRRLATYKSEHGDVNVPWAYATDEGFKLGIWVASQRAKKSKGKLPEEQEKQLEELGFVWSVFDETWKHTLERLATYKSEHGDVNVRSAYVTDDGFKLGFWVASQRRKKSKGKLPEEQAKQLEELGFVWNVLGEQRERALRRLANYNLEHGDVNVPWAYVTDDGFKLGVWVAGQRRSKSKGQLAEEHVKQLEELGLV</sequence>
<dbReference type="InterPro" id="IPR001650">
    <property type="entry name" value="Helicase_C-like"/>
</dbReference>
<dbReference type="Pfam" id="PF03457">
    <property type="entry name" value="HA"/>
    <property type="match status" value="4"/>
</dbReference>
<dbReference type="SMART" id="SM00487">
    <property type="entry name" value="DEXDc"/>
    <property type="match status" value="1"/>
</dbReference>
<feature type="domain" description="Helicase C-terminal" evidence="3">
    <location>
        <begin position="593"/>
        <end position="748"/>
    </location>
</feature>
<dbReference type="Gene3D" id="6.10.140.530">
    <property type="match status" value="4"/>
</dbReference>
<dbReference type="InterPro" id="IPR005114">
    <property type="entry name" value="Helicase_assoc"/>
</dbReference>
<feature type="domain" description="Helicase ATP-binding" evidence="2">
    <location>
        <begin position="412"/>
        <end position="574"/>
    </location>
</feature>
<dbReference type="PANTHER" id="PTHR33418:SF1">
    <property type="entry name" value="HELICASE-ASSOCIATED DOMAIN-CONTAINING PROTEIN"/>
    <property type="match status" value="1"/>
</dbReference>
<dbReference type="Gene3D" id="3.40.50.300">
    <property type="entry name" value="P-loop containing nucleotide triphosphate hydrolases"/>
    <property type="match status" value="2"/>
</dbReference>
<dbReference type="InterPro" id="IPR014001">
    <property type="entry name" value="Helicase_ATP-bd"/>
</dbReference>
<feature type="compositionally biased region" description="Polar residues" evidence="1">
    <location>
        <begin position="139"/>
        <end position="148"/>
    </location>
</feature>
<protein>
    <submittedName>
        <fullName evidence="4">Uncharacterized protein</fullName>
    </submittedName>
</protein>
<feature type="compositionally biased region" description="Low complexity" evidence="1">
    <location>
        <begin position="154"/>
        <end position="169"/>
    </location>
</feature>
<dbReference type="InterPro" id="IPR027417">
    <property type="entry name" value="P-loop_NTPase"/>
</dbReference>
<dbReference type="Pfam" id="PF04851">
    <property type="entry name" value="ResIII"/>
    <property type="match status" value="1"/>
</dbReference>
<comment type="caution">
    <text evidence="4">The sequence shown here is derived from an EMBL/GenBank/DDBJ whole genome shotgun (WGS) entry which is preliminary data.</text>
</comment>